<evidence type="ECO:0000256" key="1">
    <source>
        <dbReference type="SAM" id="MobiDB-lite"/>
    </source>
</evidence>
<proteinExistence type="predicted"/>
<reference evidence="2" key="1">
    <citation type="journal article" date="2020" name="Stud. Mycol.">
        <title>101 Dothideomycetes genomes: a test case for predicting lifestyles and emergence of pathogens.</title>
        <authorList>
            <person name="Haridas S."/>
            <person name="Albert R."/>
            <person name="Binder M."/>
            <person name="Bloem J."/>
            <person name="Labutti K."/>
            <person name="Salamov A."/>
            <person name="Andreopoulos B."/>
            <person name="Baker S."/>
            <person name="Barry K."/>
            <person name="Bills G."/>
            <person name="Bluhm B."/>
            <person name="Cannon C."/>
            <person name="Castanera R."/>
            <person name="Culley D."/>
            <person name="Daum C."/>
            <person name="Ezra D."/>
            <person name="Gonzalez J."/>
            <person name="Henrissat B."/>
            <person name="Kuo A."/>
            <person name="Liang C."/>
            <person name="Lipzen A."/>
            <person name="Lutzoni F."/>
            <person name="Magnuson J."/>
            <person name="Mondo S."/>
            <person name="Nolan M."/>
            <person name="Ohm R."/>
            <person name="Pangilinan J."/>
            <person name="Park H.-J."/>
            <person name="Ramirez L."/>
            <person name="Alfaro M."/>
            <person name="Sun H."/>
            <person name="Tritt A."/>
            <person name="Yoshinaga Y."/>
            <person name="Zwiers L.-H."/>
            <person name="Turgeon B."/>
            <person name="Goodwin S."/>
            <person name="Spatafora J."/>
            <person name="Crous P."/>
            <person name="Grigoriev I."/>
        </authorList>
    </citation>
    <scope>NUCLEOTIDE SEQUENCE</scope>
    <source>
        <strain evidence="2">CBS 110217</strain>
    </source>
</reference>
<organism evidence="2 3">
    <name type="scientific">Setomelanomma holmii</name>
    <dbReference type="NCBI Taxonomy" id="210430"/>
    <lineage>
        <taxon>Eukaryota</taxon>
        <taxon>Fungi</taxon>
        <taxon>Dikarya</taxon>
        <taxon>Ascomycota</taxon>
        <taxon>Pezizomycotina</taxon>
        <taxon>Dothideomycetes</taxon>
        <taxon>Pleosporomycetidae</taxon>
        <taxon>Pleosporales</taxon>
        <taxon>Pleosporineae</taxon>
        <taxon>Phaeosphaeriaceae</taxon>
        <taxon>Setomelanomma</taxon>
    </lineage>
</organism>
<dbReference type="Gene3D" id="3.30.160.60">
    <property type="entry name" value="Classic Zinc Finger"/>
    <property type="match status" value="1"/>
</dbReference>
<evidence type="ECO:0000313" key="2">
    <source>
        <dbReference type="EMBL" id="KAF2035174.1"/>
    </source>
</evidence>
<evidence type="ECO:0000313" key="3">
    <source>
        <dbReference type="Proteomes" id="UP000799777"/>
    </source>
</evidence>
<dbReference type="Proteomes" id="UP000799777">
    <property type="component" value="Unassembled WGS sequence"/>
</dbReference>
<keyword evidence="3" id="KW-1185">Reference proteome</keyword>
<name>A0A9P4LTY6_9PLEO</name>
<protein>
    <submittedName>
        <fullName evidence="2">Uncharacterized protein</fullName>
    </submittedName>
</protein>
<dbReference type="EMBL" id="ML978158">
    <property type="protein sequence ID" value="KAF2035174.1"/>
    <property type="molecule type" value="Genomic_DNA"/>
</dbReference>
<dbReference type="OrthoDB" id="9992527at2759"/>
<accession>A0A9P4LTY6</accession>
<comment type="caution">
    <text evidence="2">The sequence shown here is derived from an EMBL/GenBank/DDBJ whole genome shotgun (WGS) entry which is preliminary data.</text>
</comment>
<feature type="compositionally biased region" description="Basic and acidic residues" evidence="1">
    <location>
        <begin position="171"/>
        <end position="187"/>
    </location>
</feature>
<dbReference type="AlphaFoldDB" id="A0A9P4LTY6"/>
<feature type="region of interest" description="Disordered" evidence="1">
    <location>
        <begin position="169"/>
        <end position="191"/>
    </location>
</feature>
<gene>
    <name evidence="2" type="ORF">EK21DRAFT_84799</name>
</gene>
<sequence>MSLLDTSFGLDTIPDTGSGVLACPSTTKSIVAPAVRLAKQAASTEGSVRPLHTTKLLQQLARKVLGETISNVIENGQCRQTGQHWSDAGNYACTISCEYRTKRPQDLFRHEEIVYPQHIYFCPICGDPAKPLKRHLFTRKSRLKEHLKKFHQSTLTTMVELSNEFSASSDGAEHSNCDGNKSPDEATGKTTRAKARPTLVMVDQVLIAKYSLVEPGQALVGQSSISTSRSSKLSSRYPQPTTDIGDGSIWLLPAPVILKQRPFPVAVSVDISGIGARFDY</sequence>